<dbReference type="InterPro" id="IPR034660">
    <property type="entry name" value="DinB/YfiT-like"/>
</dbReference>
<reference evidence="1 2" key="1">
    <citation type="submission" date="2018-07" db="EMBL/GenBank/DDBJ databases">
        <title>Genome analysis of Larkinella rosea.</title>
        <authorList>
            <person name="Zhou Z."/>
            <person name="Wang G."/>
        </authorList>
    </citation>
    <scope>NUCLEOTIDE SEQUENCE [LARGE SCALE GENOMIC DNA]</scope>
    <source>
        <strain evidence="2">zzj9</strain>
    </source>
</reference>
<gene>
    <name evidence="1" type="ORF">DUE52_00545</name>
</gene>
<protein>
    <submittedName>
        <fullName evidence="1">DUF1569 domain-containing protein</fullName>
    </submittedName>
</protein>
<dbReference type="InterPro" id="IPR011463">
    <property type="entry name" value="DUF1569"/>
</dbReference>
<evidence type="ECO:0000313" key="2">
    <source>
        <dbReference type="Proteomes" id="UP000253383"/>
    </source>
</evidence>
<accession>A0A368JUW5</accession>
<dbReference type="Pfam" id="PF07606">
    <property type="entry name" value="DUF1569"/>
    <property type="match status" value="1"/>
</dbReference>
<sequence length="152" mass="17693">MTFPNIFTTAVSEKVVQRINQLKPDTQPLWGKMTVAQMLAHCNVTYEMTYENQHPRPNFLMKFILKTFVKKAVTGPAPYQRNSQTAPAFLIKDARDFEAERNRLIAYLSKTQQLGENHFDNKESHSFGNLSKDEWNTMFYKHLDHHLGQFGV</sequence>
<dbReference type="EMBL" id="QOWE01000001">
    <property type="protein sequence ID" value="RCR71460.1"/>
    <property type="molecule type" value="Genomic_DNA"/>
</dbReference>
<dbReference type="OrthoDB" id="2599194at2"/>
<keyword evidence="2" id="KW-1185">Reference proteome</keyword>
<name>A0A368JUW5_9BACT</name>
<dbReference type="SUPFAM" id="SSF109854">
    <property type="entry name" value="DinB/YfiT-like putative metalloenzymes"/>
    <property type="match status" value="1"/>
</dbReference>
<evidence type="ECO:0000313" key="1">
    <source>
        <dbReference type="EMBL" id="RCR71460.1"/>
    </source>
</evidence>
<dbReference type="RefSeq" id="WP_114403992.1">
    <property type="nucleotide sequence ID" value="NZ_QOWE01000001.1"/>
</dbReference>
<dbReference type="AlphaFoldDB" id="A0A368JUW5"/>
<proteinExistence type="predicted"/>
<dbReference type="Gene3D" id="1.20.120.450">
    <property type="entry name" value="dinb family like domain"/>
    <property type="match status" value="1"/>
</dbReference>
<organism evidence="1 2">
    <name type="scientific">Larkinella punicea</name>
    <dbReference type="NCBI Taxonomy" id="2315727"/>
    <lineage>
        <taxon>Bacteria</taxon>
        <taxon>Pseudomonadati</taxon>
        <taxon>Bacteroidota</taxon>
        <taxon>Cytophagia</taxon>
        <taxon>Cytophagales</taxon>
        <taxon>Spirosomataceae</taxon>
        <taxon>Larkinella</taxon>
    </lineage>
</organism>
<dbReference type="Proteomes" id="UP000253383">
    <property type="component" value="Unassembled WGS sequence"/>
</dbReference>
<comment type="caution">
    <text evidence="1">The sequence shown here is derived from an EMBL/GenBank/DDBJ whole genome shotgun (WGS) entry which is preliminary data.</text>
</comment>